<accession>A0A7S4JSM4</accession>
<evidence type="ECO:0000256" key="1">
    <source>
        <dbReference type="SAM" id="Phobius"/>
    </source>
</evidence>
<protein>
    <submittedName>
        <fullName evidence="2">Uncharacterized protein</fullName>
    </submittedName>
</protein>
<keyword evidence="1" id="KW-0812">Transmembrane</keyword>
<keyword evidence="1" id="KW-0472">Membrane</keyword>
<sequence>MGVCDRGGVQVSRAQPAILSGLVTDEQWNSFCERCDAALKPIEVVKNVNLAFLLISAILLLVMLIGGLVLLADASNFYKNNSDERFWIFMLTTAGFIVIGGIAVTVWGKKKAFEVRAALRRVCDDVSAEHPHVSFHVKFEAFTLFRGREANTMVLNYIEVNIKDPEGGGGAGPQVVVNINTPGATTEVEDAETKQEEPQTEEAATTAVPVVKGMVIPEQAVDNEEDCGNDNAEESRTAAERLAQLEGLKGILTEEEYNEKRKEILATV</sequence>
<name>A0A7S4JSM4_9STRA</name>
<dbReference type="AlphaFoldDB" id="A0A7S4JSM4"/>
<keyword evidence="1" id="KW-1133">Transmembrane helix</keyword>
<proteinExistence type="predicted"/>
<dbReference type="EMBL" id="HBKQ01047200">
    <property type="protein sequence ID" value="CAE2271993.1"/>
    <property type="molecule type" value="Transcribed_RNA"/>
</dbReference>
<reference evidence="2" key="1">
    <citation type="submission" date="2021-01" db="EMBL/GenBank/DDBJ databases">
        <authorList>
            <person name="Corre E."/>
            <person name="Pelletier E."/>
            <person name="Niang G."/>
            <person name="Scheremetjew M."/>
            <person name="Finn R."/>
            <person name="Kale V."/>
            <person name="Holt S."/>
            <person name="Cochrane G."/>
            <person name="Meng A."/>
            <person name="Brown T."/>
            <person name="Cohen L."/>
        </authorList>
    </citation>
    <scope>NUCLEOTIDE SEQUENCE</scope>
    <source>
        <strain evidence="2">Isolate 1302-5</strain>
    </source>
</reference>
<organism evidence="2">
    <name type="scientific">Odontella aurita</name>
    <dbReference type="NCBI Taxonomy" id="265563"/>
    <lineage>
        <taxon>Eukaryota</taxon>
        <taxon>Sar</taxon>
        <taxon>Stramenopiles</taxon>
        <taxon>Ochrophyta</taxon>
        <taxon>Bacillariophyta</taxon>
        <taxon>Mediophyceae</taxon>
        <taxon>Biddulphiophycidae</taxon>
        <taxon>Eupodiscales</taxon>
        <taxon>Odontellaceae</taxon>
        <taxon>Odontella</taxon>
    </lineage>
</organism>
<feature type="transmembrane region" description="Helical" evidence="1">
    <location>
        <begin position="50"/>
        <end position="74"/>
    </location>
</feature>
<feature type="transmembrane region" description="Helical" evidence="1">
    <location>
        <begin position="86"/>
        <end position="107"/>
    </location>
</feature>
<gene>
    <name evidence="2" type="ORF">OAUR00152_LOCUS32577</name>
</gene>
<evidence type="ECO:0000313" key="2">
    <source>
        <dbReference type="EMBL" id="CAE2271993.1"/>
    </source>
</evidence>